<evidence type="ECO:0000313" key="7">
    <source>
        <dbReference type="Proteomes" id="UP001172630"/>
    </source>
</evidence>
<dbReference type="InterPro" id="IPR000847">
    <property type="entry name" value="LysR_HTH_N"/>
</dbReference>
<feature type="domain" description="HTH lysR-type" evidence="5">
    <location>
        <begin position="1"/>
        <end position="59"/>
    </location>
</feature>
<evidence type="ECO:0000256" key="2">
    <source>
        <dbReference type="ARBA" id="ARBA00023015"/>
    </source>
</evidence>
<dbReference type="InterPro" id="IPR036388">
    <property type="entry name" value="WH-like_DNA-bd_sf"/>
</dbReference>
<proteinExistence type="inferred from homology"/>
<dbReference type="SUPFAM" id="SSF53850">
    <property type="entry name" value="Periplasmic binding protein-like II"/>
    <property type="match status" value="1"/>
</dbReference>
<accession>A0ABT7KN81</accession>
<dbReference type="Pfam" id="PF00126">
    <property type="entry name" value="HTH_1"/>
    <property type="match status" value="1"/>
</dbReference>
<evidence type="ECO:0000256" key="1">
    <source>
        <dbReference type="ARBA" id="ARBA00009437"/>
    </source>
</evidence>
<keyword evidence="4" id="KW-0804">Transcription</keyword>
<dbReference type="SUPFAM" id="SSF46785">
    <property type="entry name" value="Winged helix' DNA-binding domain"/>
    <property type="match status" value="1"/>
</dbReference>
<evidence type="ECO:0000256" key="3">
    <source>
        <dbReference type="ARBA" id="ARBA00023125"/>
    </source>
</evidence>
<evidence type="ECO:0000259" key="5">
    <source>
        <dbReference type="PROSITE" id="PS50931"/>
    </source>
</evidence>
<dbReference type="EMBL" id="JARFYN010000068">
    <property type="protein sequence ID" value="MDL2410100.1"/>
    <property type="molecule type" value="Genomic_DNA"/>
</dbReference>
<dbReference type="PROSITE" id="PS50931">
    <property type="entry name" value="HTH_LYSR"/>
    <property type="match status" value="1"/>
</dbReference>
<dbReference type="PANTHER" id="PTHR30537">
    <property type="entry name" value="HTH-TYPE TRANSCRIPTIONAL REGULATOR"/>
    <property type="match status" value="1"/>
</dbReference>
<keyword evidence="3" id="KW-0238">DNA-binding</keyword>
<dbReference type="PANTHER" id="PTHR30537:SF5">
    <property type="entry name" value="HTH-TYPE TRANSCRIPTIONAL ACTIVATOR TTDR-RELATED"/>
    <property type="match status" value="1"/>
</dbReference>
<dbReference type="InterPro" id="IPR058163">
    <property type="entry name" value="LysR-type_TF_proteobact-type"/>
</dbReference>
<comment type="caution">
    <text evidence="6">The sequence shown here is derived from an EMBL/GenBank/DDBJ whole genome shotgun (WGS) entry which is preliminary data.</text>
</comment>
<comment type="similarity">
    <text evidence="1">Belongs to the LysR transcriptional regulatory family.</text>
</comment>
<keyword evidence="7" id="KW-1185">Reference proteome</keyword>
<dbReference type="Pfam" id="PF03466">
    <property type="entry name" value="LysR_substrate"/>
    <property type="match status" value="1"/>
</dbReference>
<dbReference type="Gene3D" id="3.40.190.290">
    <property type="match status" value="1"/>
</dbReference>
<dbReference type="InterPro" id="IPR036390">
    <property type="entry name" value="WH_DNA-bd_sf"/>
</dbReference>
<dbReference type="InterPro" id="IPR005119">
    <property type="entry name" value="LysR_subst-bd"/>
</dbReference>
<evidence type="ECO:0000313" key="6">
    <source>
        <dbReference type="EMBL" id="MDL2410100.1"/>
    </source>
</evidence>
<evidence type="ECO:0000256" key="4">
    <source>
        <dbReference type="ARBA" id="ARBA00023163"/>
    </source>
</evidence>
<keyword evidence="2" id="KW-0805">Transcription regulation</keyword>
<name>A0ABT7KN81_9HYPH</name>
<reference evidence="6" key="1">
    <citation type="submission" date="2023-06" db="EMBL/GenBank/DDBJ databases">
        <title>Phylogenetic Diversity of Rhizobium strains.</title>
        <authorList>
            <person name="Moura F.T."/>
            <person name="Helene L.C.F."/>
            <person name="Hungria M."/>
        </authorList>
    </citation>
    <scope>NUCLEOTIDE SEQUENCE</scope>
    <source>
        <strain evidence="6">CCGE524</strain>
    </source>
</reference>
<protein>
    <submittedName>
        <fullName evidence="6">LysR family transcriptional regulator</fullName>
    </submittedName>
</protein>
<dbReference type="Gene3D" id="1.10.10.10">
    <property type="entry name" value="Winged helix-like DNA-binding domain superfamily/Winged helix DNA-binding domain"/>
    <property type="match status" value="1"/>
</dbReference>
<organism evidence="6 7">
    <name type="scientific">Rhizobium calliandrae</name>
    <dbReference type="NCBI Taxonomy" id="1312182"/>
    <lineage>
        <taxon>Bacteria</taxon>
        <taxon>Pseudomonadati</taxon>
        <taxon>Pseudomonadota</taxon>
        <taxon>Alphaproteobacteria</taxon>
        <taxon>Hyphomicrobiales</taxon>
        <taxon>Rhizobiaceae</taxon>
        <taxon>Rhizobium/Agrobacterium group</taxon>
        <taxon>Rhizobium</taxon>
    </lineage>
</organism>
<gene>
    <name evidence="6" type="ORF">PY650_31685</name>
</gene>
<sequence length="301" mass="33347">MDRLDAMIILVAAVDTGSLSAASRHLRIPLATVSRRVSELEEHLNVRLLFRGNRKLVLTDAGRSYVASCRRIIEEITEIERTASGEYRAPQGELIVSAPAVMGRCHVLPIVTEFLRAFPEVQMRLQLTDRYVNLVEEHVDLAVRIGELPDSSLIATRVGLIRKVVCASPAYIERRGVPKKPADLVAHDCVVHEGHAISYNWEFTTEGTTQRIQVPSRLSVDLGEAAVAAAADGAGIARVLSYLVDDLVKSRSVVTLLEAYEPSPMPVSLVYASERQVPLKLRAFLDFSIPRLRERLGYKDT</sequence>
<dbReference type="Proteomes" id="UP001172630">
    <property type="component" value="Unassembled WGS sequence"/>
</dbReference>
<dbReference type="RefSeq" id="WP_285883842.1">
    <property type="nucleotide sequence ID" value="NZ_JARFYN010000068.1"/>
</dbReference>